<evidence type="ECO:0000313" key="3">
    <source>
        <dbReference type="Proteomes" id="UP000053405"/>
    </source>
</evidence>
<dbReference type="AlphaFoldDB" id="L7LB12"/>
<evidence type="ECO:0000256" key="1">
    <source>
        <dbReference type="SAM" id="Phobius"/>
    </source>
</evidence>
<feature type="transmembrane region" description="Helical" evidence="1">
    <location>
        <begin position="14"/>
        <end position="47"/>
    </location>
</feature>
<dbReference type="RefSeq" id="WP_005939035.1">
    <property type="nucleotide sequence ID" value="NZ_ATVK01000048.1"/>
</dbReference>
<keyword evidence="1" id="KW-1133">Transmembrane helix</keyword>
<evidence type="ECO:0008006" key="4">
    <source>
        <dbReference type="Google" id="ProtNLM"/>
    </source>
</evidence>
<comment type="caution">
    <text evidence="2">The sequence shown here is derived from an EMBL/GenBank/DDBJ whole genome shotgun (WGS) entry which is preliminary data.</text>
</comment>
<accession>L7LB12</accession>
<dbReference type="EMBL" id="BANT01000018">
    <property type="protein sequence ID" value="GAC57252.1"/>
    <property type="molecule type" value="Genomic_DNA"/>
</dbReference>
<keyword evidence="3" id="KW-1185">Reference proteome</keyword>
<proteinExistence type="predicted"/>
<organism evidence="2 3">
    <name type="scientific">Gordonia hirsuta DSM 44140 = NBRC 16056</name>
    <dbReference type="NCBI Taxonomy" id="1121927"/>
    <lineage>
        <taxon>Bacteria</taxon>
        <taxon>Bacillati</taxon>
        <taxon>Actinomycetota</taxon>
        <taxon>Actinomycetes</taxon>
        <taxon>Mycobacteriales</taxon>
        <taxon>Gordoniaceae</taxon>
        <taxon>Gordonia</taxon>
    </lineage>
</organism>
<name>L7LB12_9ACTN</name>
<feature type="transmembrane region" description="Helical" evidence="1">
    <location>
        <begin position="59"/>
        <end position="88"/>
    </location>
</feature>
<reference evidence="2 3" key="1">
    <citation type="submission" date="2012-12" db="EMBL/GenBank/DDBJ databases">
        <title>Whole genome shotgun sequence of Gordonia hirsuta NBRC 16056.</title>
        <authorList>
            <person name="Isaki-Nakamura S."/>
            <person name="Hosoyama A."/>
            <person name="Tsuchikane K."/>
            <person name="Katsumata H."/>
            <person name="Baba S."/>
            <person name="Yamazaki S."/>
            <person name="Fujita N."/>
        </authorList>
    </citation>
    <scope>NUCLEOTIDE SEQUENCE [LARGE SCALE GENOMIC DNA]</scope>
    <source>
        <strain evidence="2 3">NBRC 16056</strain>
    </source>
</reference>
<sequence>MTTNSSDAVNRNIATAAAILGIASVLMFWIPIIAPIVGVIAVVLGFVARERIVHAGQTAYLGAANIAIITGVIGVIIGVILVALSFGFGPSVNY</sequence>
<evidence type="ECO:0000313" key="2">
    <source>
        <dbReference type="EMBL" id="GAC57252.1"/>
    </source>
</evidence>
<keyword evidence="1" id="KW-0472">Membrane</keyword>
<keyword evidence="1" id="KW-0812">Transmembrane</keyword>
<protein>
    <recommendedName>
        <fullName evidence="4">DUF4190 domain-containing protein</fullName>
    </recommendedName>
</protein>
<gene>
    <name evidence="2" type="ORF">GOHSU_18_00070</name>
</gene>
<dbReference type="Proteomes" id="UP000053405">
    <property type="component" value="Unassembled WGS sequence"/>
</dbReference>